<organism evidence="3 4">
    <name type="scientific">Coleofasciculus chthonoplastes PCC 7420</name>
    <dbReference type="NCBI Taxonomy" id="118168"/>
    <lineage>
        <taxon>Bacteria</taxon>
        <taxon>Bacillati</taxon>
        <taxon>Cyanobacteriota</taxon>
        <taxon>Cyanophyceae</taxon>
        <taxon>Coleofasciculales</taxon>
        <taxon>Coleofasciculaceae</taxon>
        <taxon>Coleofasciculus</taxon>
    </lineage>
</organism>
<dbReference type="Pfam" id="PF03781">
    <property type="entry name" value="FGE-sulfatase"/>
    <property type="match status" value="1"/>
</dbReference>
<feature type="domain" description="Sulfatase-modifying factor enzyme-like" evidence="2">
    <location>
        <begin position="38"/>
        <end position="82"/>
    </location>
</feature>
<gene>
    <name evidence="3" type="ORF">MC7420_5676</name>
</gene>
<sequence>MAIPQISNQGQTIRFIVKRQQRQAQYFSEDLGNGVTLEMVAIPGGTFLMGSPETEEGHRDNESPQHRVTVQSFFMGKYPRTTSLNTAVVLLASDLCQSVGTTTSGLGSFVRRRRLFSS</sequence>
<dbReference type="PANTHER" id="PTHR23150:SF19">
    <property type="entry name" value="FORMYLGLYCINE-GENERATING ENZYME"/>
    <property type="match status" value="1"/>
</dbReference>
<dbReference type="InterPro" id="IPR042095">
    <property type="entry name" value="SUMF_sf"/>
</dbReference>
<name>B4VQ64_9CYAN</name>
<dbReference type="InterPro" id="IPR016187">
    <property type="entry name" value="CTDL_fold"/>
</dbReference>
<dbReference type="Gene3D" id="3.90.1580.10">
    <property type="entry name" value="paralog of FGE (formylglycine-generating enzyme)"/>
    <property type="match status" value="1"/>
</dbReference>
<dbReference type="eggNOG" id="COG1262">
    <property type="taxonomic scope" value="Bacteria"/>
</dbReference>
<dbReference type="SUPFAM" id="SSF56436">
    <property type="entry name" value="C-type lectin-like"/>
    <property type="match status" value="1"/>
</dbReference>
<proteinExistence type="predicted"/>
<dbReference type="STRING" id="118168.MC7420_5676"/>
<reference evidence="3 4" key="1">
    <citation type="submission" date="2008-07" db="EMBL/GenBank/DDBJ databases">
        <authorList>
            <person name="Tandeau de Marsac N."/>
            <person name="Ferriera S."/>
            <person name="Johnson J."/>
            <person name="Kravitz S."/>
            <person name="Beeson K."/>
            <person name="Sutton G."/>
            <person name="Rogers Y.-H."/>
            <person name="Friedman R."/>
            <person name="Frazier M."/>
            <person name="Venter J.C."/>
        </authorList>
    </citation>
    <scope>NUCLEOTIDE SEQUENCE [LARGE SCALE GENOMIC DNA]</scope>
    <source>
        <strain evidence="3 4">PCC 7420</strain>
    </source>
</reference>
<feature type="region of interest" description="Disordered" evidence="1">
    <location>
        <begin position="46"/>
        <end position="65"/>
    </location>
</feature>
<feature type="compositionally biased region" description="Basic and acidic residues" evidence="1">
    <location>
        <begin position="55"/>
        <end position="65"/>
    </location>
</feature>
<dbReference type="EMBL" id="DS989847">
    <property type="protein sequence ID" value="EDX76242.1"/>
    <property type="molecule type" value="Genomic_DNA"/>
</dbReference>
<evidence type="ECO:0000313" key="4">
    <source>
        <dbReference type="Proteomes" id="UP000003835"/>
    </source>
</evidence>
<dbReference type="InterPro" id="IPR005532">
    <property type="entry name" value="SUMF_dom"/>
</dbReference>
<dbReference type="PANTHER" id="PTHR23150">
    <property type="entry name" value="SULFATASE MODIFYING FACTOR 1, 2"/>
    <property type="match status" value="1"/>
</dbReference>
<keyword evidence="4" id="KW-1185">Reference proteome</keyword>
<dbReference type="InterPro" id="IPR051043">
    <property type="entry name" value="Sulfatase_Mod_Factor_Kinase"/>
</dbReference>
<evidence type="ECO:0000259" key="2">
    <source>
        <dbReference type="Pfam" id="PF03781"/>
    </source>
</evidence>
<evidence type="ECO:0000256" key="1">
    <source>
        <dbReference type="SAM" id="MobiDB-lite"/>
    </source>
</evidence>
<dbReference type="HOGENOM" id="CLU_2069084_0_0_3"/>
<dbReference type="Proteomes" id="UP000003835">
    <property type="component" value="Unassembled WGS sequence"/>
</dbReference>
<dbReference type="GO" id="GO:0120147">
    <property type="term" value="F:formylglycine-generating oxidase activity"/>
    <property type="evidence" value="ECO:0007669"/>
    <property type="project" value="TreeGrafter"/>
</dbReference>
<dbReference type="RefSeq" id="WP_006100729.1">
    <property type="nucleotide sequence ID" value="NZ_DS989847.1"/>
</dbReference>
<protein>
    <recommendedName>
        <fullName evidence="2">Sulfatase-modifying factor enzyme-like domain-containing protein</fullName>
    </recommendedName>
</protein>
<evidence type="ECO:0000313" key="3">
    <source>
        <dbReference type="EMBL" id="EDX76242.1"/>
    </source>
</evidence>
<dbReference type="AlphaFoldDB" id="B4VQ64"/>
<accession>B4VQ64</accession>